<dbReference type="Proteomes" id="UP000284403">
    <property type="component" value="Unassembled WGS sequence"/>
</dbReference>
<evidence type="ECO:0000256" key="1">
    <source>
        <dbReference type="SAM" id="MobiDB-lite"/>
    </source>
</evidence>
<protein>
    <submittedName>
        <fullName evidence="2">Uncharacterized protein</fullName>
    </submittedName>
</protein>
<organism evidence="2 3">
    <name type="scientific">Trypanosoma conorhini</name>
    <dbReference type="NCBI Taxonomy" id="83891"/>
    <lineage>
        <taxon>Eukaryota</taxon>
        <taxon>Discoba</taxon>
        <taxon>Euglenozoa</taxon>
        <taxon>Kinetoplastea</taxon>
        <taxon>Metakinetoplastina</taxon>
        <taxon>Trypanosomatida</taxon>
        <taxon>Trypanosomatidae</taxon>
        <taxon>Trypanosoma</taxon>
    </lineage>
</organism>
<gene>
    <name evidence="2" type="ORF">Tco025E_05477</name>
</gene>
<dbReference type="EMBL" id="MKKU01000321">
    <property type="protein sequence ID" value="RNF15613.1"/>
    <property type="molecule type" value="Genomic_DNA"/>
</dbReference>
<dbReference type="RefSeq" id="XP_029227547.1">
    <property type="nucleotide sequence ID" value="XM_029372371.1"/>
</dbReference>
<feature type="region of interest" description="Disordered" evidence="1">
    <location>
        <begin position="1"/>
        <end position="20"/>
    </location>
</feature>
<sequence length="565" mass="60452">MLGGGIPSNGNSRGGKAVDKAASVAQADVKGALCCCGPQPRVMQAPPPTYAELFPSAGGVPGRVALVPSNCGAAVARPGAALGESTQVGRTGGGALASPPPPPPPYTDAKALPLPPRTATGPPSRKDDASIDVILQRLFLLQDEINSIKCRLGGQSFVAAASDFLGPPHPPVLSPSPPPPPPPSAPTPQKPFGVEEGDAWRRILLSQQEQIGSLSEALCRVLSTLPVVQTTTLGQEIKEPEQTAKGVKSVPAGEMKGHTNEEAHNGARQMCQDASVGSLEGATVDLMHLLTTLYNLPVFSCGCCHDHLHSAFGEELVAATLGITTQDLLERFASFLVLHLNERYAIAESNREGHTSVDLSVQQSGGLTQKALAPLPLPVIQSVLERTQFPSEIPAYQLAFYACDVYHQRHPAKLTTLSSFKSLSTSCVASSSVSCISSRHCDEEAEIFFHGVRFLWLPLHFLEKELRRCEGLGLVTEACHCGIYSGLLLRLRQAIQAKRCLKELKTTPAQPVPAAFTAKPFLTELNRVRSSYEFLTSAEKKQLVAGRKMDFIQCWRLQKRCDASM</sequence>
<keyword evidence="3" id="KW-1185">Reference proteome</keyword>
<dbReference type="GeneID" id="40319088"/>
<name>A0A422PD39_9TRYP</name>
<feature type="region of interest" description="Disordered" evidence="1">
    <location>
        <begin position="168"/>
        <end position="194"/>
    </location>
</feature>
<dbReference type="OrthoDB" id="244202at2759"/>
<dbReference type="AlphaFoldDB" id="A0A422PD39"/>
<accession>A0A422PD39</accession>
<reference evidence="2 3" key="1">
    <citation type="journal article" date="2018" name="BMC Genomics">
        <title>Genomic comparison of Trypanosoma conorhini and Trypanosoma rangeli to Trypanosoma cruzi strains of high and low virulence.</title>
        <authorList>
            <person name="Bradwell K.R."/>
            <person name="Koparde V.N."/>
            <person name="Matveyev A.V."/>
            <person name="Serrano M.G."/>
            <person name="Alves J.M."/>
            <person name="Parikh H."/>
            <person name="Huang B."/>
            <person name="Lee V."/>
            <person name="Espinosa-Alvarez O."/>
            <person name="Ortiz P.A."/>
            <person name="Costa-Martins A.G."/>
            <person name="Teixeira M.M."/>
            <person name="Buck G.A."/>
        </authorList>
    </citation>
    <scope>NUCLEOTIDE SEQUENCE [LARGE SCALE GENOMIC DNA]</scope>
    <source>
        <strain evidence="2 3">025E</strain>
    </source>
</reference>
<proteinExistence type="predicted"/>
<evidence type="ECO:0000313" key="2">
    <source>
        <dbReference type="EMBL" id="RNF15613.1"/>
    </source>
</evidence>
<evidence type="ECO:0000313" key="3">
    <source>
        <dbReference type="Proteomes" id="UP000284403"/>
    </source>
</evidence>
<comment type="caution">
    <text evidence="2">The sequence shown here is derived from an EMBL/GenBank/DDBJ whole genome shotgun (WGS) entry which is preliminary data.</text>
</comment>
<feature type="region of interest" description="Disordered" evidence="1">
    <location>
        <begin position="84"/>
        <end position="127"/>
    </location>
</feature>
<feature type="compositionally biased region" description="Pro residues" evidence="1">
    <location>
        <begin position="168"/>
        <end position="189"/>
    </location>
</feature>